<reference evidence="2" key="2">
    <citation type="submission" date="2025-09" db="UniProtKB">
        <authorList>
            <consortium name="Ensembl"/>
        </authorList>
    </citation>
    <scope>IDENTIFICATION</scope>
</reference>
<evidence type="ECO:0000259" key="1">
    <source>
        <dbReference type="Pfam" id="PF25830"/>
    </source>
</evidence>
<dbReference type="GeneTree" id="ENSGT00960000189432"/>
<dbReference type="Pfam" id="PF25830">
    <property type="entry name" value="Ig_NFAM1"/>
    <property type="match status" value="1"/>
</dbReference>
<dbReference type="Proteomes" id="UP000694390">
    <property type="component" value="Unassembled WGS sequence"/>
</dbReference>
<dbReference type="PANTHER" id="PTHR35680:SF1">
    <property type="entry name" value="NFAT ACTIVATION MOLECULE 1"/>
    <property type="match status" value="1"/>
</dbReference>
<dbReference type="InterPro" id="IPR057883">
    <property type="entry name" value="Ig_NFAM1"/>
</dbReference>
<dbReference type="GO" id="GO:0050853">
    <property type="term" value="P:B cell receptor signaling pathway"/>
    <property type="evidence" value="ECO:0007669"/>
    <property type="project" value="TreeGrafter"/>
</dbReference>
<dbReference type="InterPro" id="IPR033549">
    <property type="entry name" value="NFAM1"/>
</dbReference>
<dbReference type="GO" id="GO:0001819">
    <property type="term" value="P:positive regulation of cytokine production"/>
    <property type="evidence" value="ECO:0007669"/>
    <property type="project" value="InterPro"/>
</dbReference>
<organism evidence="2 3">
    <name type="scientific">Gopherus evgoodei</name>
    <name type="common">Goodes thornscrub tortoise</name>
    <dbReference type="NCBI Taxonomy" id="1825980"/>
    <lineage>
        <taxon>Eukaryota</taxon>
        <taxon>Metazoa</taxon>
        <taxon>Chordata</taxon>
        <taxon>Craniata</taxon>
        <taxon>Vertebrata</taxon>
        <taxon>Euteleostomi</taxon>
        <taxon>Archelosauria</taxon>
        <taxon>Testudinata</taxon>
        <taxon>Testudines</taxon>
        <taxon>Cryptodira</taxon>
        <taxon>Durocryptodira</taxon>
        <taxon>Testudinoidea</taxon>
        <taxon>Testudinidae</taxon>
        <taxon>Gopherus</taxon>
    </lineage>
</organism>
<proteinExistence type="predicted"/>
<protein>
    <recommendedName>
        <fullName evidence="1">NFAM1 Ig-like domain-containing protein</fullName>
    </recommendedName>
</protein>
<reference evidence="2" key="1">
    <citation type="submission" date="2025-08" db="UniProtKB">
        <authorList>
            <consortium name="Ensembl"/>
        </authorList>
    </citation>
    <scope>IDENTIFICATION</scope>
</reference>
<dbReference type="Ensembl" id="ENSGEVT00005001258.1">
    <property type="protein sequence ID" value="ENSGEVP00005001187.1"/>
    <property type="gene ID" value="ENSGEVG00005000930.1"/>
</dbReference>
<dbReference type="AlphaFoldDB" id="A0A8C4VFC3"/>
<dbReference type="OrthoDB" id="9898104at2759"/>
<feature type="domain" description="NFAM1 Ig-like" evidence="1">
    <location>
        <begin position="56"/>
        <end position="145"/>
    </location>
</feature>
<dbReference type="PANTHER" id="PTHR35680">
    <property type="entry name" value="NFAT ACTIVATION MOLECULE 1"/>
    <property type="match status" value="1"/>
</dbReference>
<sequence>LLSAITYSHTLIISPLPPFVPLSKKRKPGIASVFKITKYLSNGLYRPHRSCLAKTYKWSIYPYMNEYTTFTIDYYWVNSEGKIVIINNYSVSETIPTGQMNQTTEKDYPYTVGTPENPPATGTYYCKANWRSKTETGNGVFILVRGKLPLRIT</sequence>
<evidence type="ECO:0000313" key="2">
    <source>
        <dbReference type="Ensembl" id="ENSGEVP00005001187.1"/>
    </source>
</evidence>
<keyword evidence="3" id="KW-1185">Reference proteome</keyword>
<dbReference type="GO" id="GO:0045577">
    <property type="term" value="P:regulation of B cell differentiation"/>
    <property type="evidence" value="ECO:0007669"/>
    <property type="project" value="InterPro"/>
</dbReference>
<name>A0A8C4VFC3_9SAUR</name>
<dbReference type="GO" id="GO:0050861">
    <property type="term" value="P:positive regulation of B cell receptor signaling pathway"/>
    <property type="evidence" value="ECO:0007669"/>
    <property type="project" value="InterPro"/>
</dbReference>
<dbReference type="GO" id="GO:0004888">
    <property type="term" value="F:transmembrane signaling receptor activity"/>
    <property type="evidence" value="ECO:0007669"/>
    <property type="project" value="InterPro"/>
</dbReference>
<accession>A0A8C4VFC3</accession>
<dbReference type="GO" id="GO:0045121">
    <property type="term" value="C:membrane raft"/>
    <property type="evidence" value="ECO:0007669"/>
    <property type="project" value="TreeGrafter"/>
</dbReference>
<evidence type="ECO:0000313" key="3">
    <source>
        <dbReference type="Proteomes" id="UP000694390"/>
    </source>
</evidence>